<evidence type="ECO:0000256" key="5">
    <source>
        <dbReference type="ARBA" id="ARBA00023121"/>
    </source>
</evidence>
<gene>
    <name evidence="8" type="ORF">FQV27_10980</name>
</gene>
<dbReference type="NCBIfam" id="TIGR02396">
    <property type="entry name" value="diverge_rpsU"/>
    <property type="match status" value="1"/>
</dbReference>
<organism evidence="8 9">
    <name type="scientific">Paracoccus aurantiacus</name>
    <dbReference type="NCBI Taxonomy" id="2599412"/>
    <lineage>
        <taxon>Bacteria</taxon>
        <taxon>Pseudomonadati</taxon>
        <taxon>Pseudomonadota</taxon>
        <taxon>Alphaproteobacteria</taxon>
        <taxon>Rhodobacterales</taxon>
        <taxon>Paracoccaceae</taxon>
        <taxon>Paracoccus</taxon>
    </lineage>
</organism>
<comment type="caution">
    <text evidence="8">The sequence shown here is derived from an EMBL/GenBank/DDBJ whole genome shotgun (WGS) entry which is preliminary data.</text>
</comment>
<dbReference type="EMBL" id="VOPL01000004">
    <property type="protein sequence ID" value="TXB68510.1"/>
    <property type="molecule type" value="Genomic_DNA"/>
</dbReference>
<evidence type="ECO:0000256" key="6">
    <source>
        <dbReference type="ARBA" id="ARBA00058104"/>
    </source>
</evidence>
<evidence type="ECO:0000313" key="9">
    <source>
        <dbReference type="Proteomes" id="UP000321562"/>
    </source>
</evidence>
<dbReference type="InterPro" id="IPR013718">
    <property type="entry name" value="COQ9_C"/>
</dbReference>
<reference evidence="8 9" key="1">
    <citation type="submission" date="2019-08" db="EMBL/GenBank/DDBJ databases">
        <authorList>
            <person name="Ye J."/>
        </authorList>
    </citation>
    <scope>NUCLEOTIDE SEQUENCE [LARGE SCALE GENOMIC DNA]</scope>
    <source>
        <strain evidence="8 9">TK008</strain>
    </source>
</reference>
<feature type="domain" description="COQ9 C-terminal" evidence="7">
    <location>
        <begin position="109"/>
        <end position="179"/>
    </location>
</feature>
<dbReference type="Gene3D" id="1.10.357.10">
    <property type="entry name" value="Tetracycline Repressor, domain 2"/>
    <property type="match status" value="1"/>
</dbReference>
<dbReference type="GO" id="GO:0006744">
    <property type="term" value="P:ubiquinone biosynthetic process"/>
    <property type="evidence" value="ECO:0007669"/>
    <property type="project" value="UniProtKB-KW"/>
</dbReference>
<dbReference type="GO" id="GO:0008289">
    <property type="term" value="F:lipid binding"/>
    <property type="evidence" value="ECO:0007669"/>
    <property type="project" value="UniProtKB-KW"/>
</dbReference>
<comment type="function">
    <text evidence="6">Membrane-associated protein that warps the membrane surface to access and bind aromatic isoprenes with high specificity, including ubiquinone (CoQ) isoprene intermediates and presents them directly to COQ7, therefore facilitating the COQ7-mediated hydroxylase step. Participates in the biosynthesis of coenzyme Q, also named ubiquinone, an essential lipid-soluble electron transporter for aerobic cellular respiration.</text>
</comment>
<evidence type="ECO:0000256" key="1">
    <source>
        <dbReference type="ARBA" id="ARBA00004749"/>
    </source>
</evidence>
<comment type="pathway">
    <text evidence="1">Cofactor biosynthesis; ubiquinone biosynthesis.</text>
</comment>
<dbReference type="InterPro" id="IPR012762">
    <property type="entry name" value="Ubiq_biosynth_COQ9"/>
</dbReference>
<dbReference type="PANTHER" id="PTHR21427">
    <property type="entry name" value="UBIQUINONE BIOSYNTHESIS PROTEIN COQ9, MITOCHONDRIAL"/>
    <property type="match status" value="1"/>
</dbReference>
<proteinExistence type="inferred from homology"/>
<evidence type="ECO:0000256" key="4">
    <source>
        <dbReference type="ARBA" id="ARBA00022946"/>
    </source>
</evidence>
<comment type="similarity">
    <text evidence="2">Belongs to the COQ9 family.</text>
</comment>
<keyword evidence="5" id="KW-0446">Lipid-binding</keyword>
<dbReference type="Proteomes" id="UP000321562">
    <property type="component" value="Unassembled WGS sequence"/>
</dbReference>
<keyword evidence="4" id="KW-0809">Transit peptide</keyword>
<evidence type="ECO:0000256" key="2">
    <source>
        <dbReference type="ARBA" id="ARBA00010766"/>
    </source>
</evidence>
<evidence type="ECO:0000259" key="7">
    <source>
        <dbReference type="Pfam" id="PF08511"/>
    </source>
</evidence>
<dbReference type="AlphaFoldDB" id="A0A5C6S3H0"/>
<accession>A0A5C6S3H0</accession>
<dbReference type="RefSeq" id="WP_147098365.1">
    <property type="nucleotide sequence ID" value="NZ_JBHUFH010000012.1"/>
</dbReference>
<dbReference type="OrthoDB" id="7201143at2"/>
<dbReference type="PANTHER" id="PTHR21427:SF19">
    <property type="entry name" value="UBIQUINONE BIOSYNTHESIS PROTEIN COQ9, MITOCHONDRIAL"/>
    <property type="match status" value="1"/>
</dbReference>
<evidence type="ECO:0000256" key="3">
    <source>
        <dbReference type="ARBA" id="ARBA00022688"/>
    </source>
</evidence>
<keyword evidence="3" id="KW-0831">Ubiquinone biosynthesis</keyword>
<dbReference type="Pfam" id="PF08511">
    <property type="entry name" value="COQ9"/>
    <property type="match status" value="1"/>
</dbReference>
<protein>
    <submittedName>
        <fullName evidence="8">COQ9 family protein</fullName>
    </submittedName>
</protein>
<evidence type="ECO:0000313" key="8">
    <source>
        <dbReference type="EMBL" id="TXB68510.1"/>
    </source>
</evidence>
<name>A0A5C6S3H0_9RHOB</name>
<sequence>MTDTRDRLAEAALTHVPFDGMNAAALRAGARDIGLASDVADAFFPNGGADLAAWVHRQGDARLAAWMAHETDGKIRDRIAAALAKRLEFADAELVRAASSVLALPQNQPLAARLLWETADRIWSGIGDMSQDVNWYSKRATLSAVYAATVLYWLGDTSEAHTDTRDFIDRRIEDVMRFEKFKAKARTFPGVAMLGDLTTGWIRAPKSATTTEDTA</sequence>
<keyword evidence="9" id="KW-1185">Reference proteome</keyword>